<comment type="function">
    <text evidence="9 10">Fluoride-specific ion channel. Important for reducing fluoride concentration in the cell, thus reducing its toxicity.</text>
</comment>
<proteinExistence type="inferred from homology"/>
<evidence type="ECO:0000256" key="9">
    <source>
        <dbReference type="ARBA" id="ARBA00049940"/>
    </source>
</evidence>
<organism evidence="11 12">
    <name type="scientific">Subtercola boreus</name>
    <dbReference type="NCBI Taxonomy" id="120213"/>
    <lineage>
        <taxon>Bacteria</taxon>
        <taxon>Bacillati</taxon>
        <taxon>Actinomycetota</taxon>
        <taxon>Actinomycetes</taxon>
        <taxon>Micrococcales</taxon>
        <taxon>Microbacteriaceae</taxon>
        <taxon>Subtercola</taxon>
    </lineage>
</organism>
<feature type="transmembrane region" description="Helical" evidence="10">
    <location>
        <begin position="74"/>
        <end position="94"/>
    </location>
</feature>
<dbReference type="PANTHER" id="PTHR28259:SF1">
    <property type="entry name" value="FLUORIDE EXPORT PROTEIN 1-RELATED"/>
    <property type="match status" value="1"/>
</dbReference>
<reference evidence="11 12" key="1">
    <citation type="submission" date="2017-04" db="EMBL/GenBank/DDBJ databases">
        <title>Comparative genome analysis of Subtercola boreus.</title>
        <authorList>
            <person name="Cho Y.-J."/>
            <person name="Cho A."/>
            <person name="Kim O.-S."/>
            <person name="Lee J.-I."/>
        </authorList>
    </citation>
    <scope>NUCLEOTIDE SEQUENCE [LARGE SCALE GENOMIC DNA]</scope>
    <source>
        <strain evidence="11 12">P27444</strain>
    </source>
</reference>
<protein>
    <recommendedName>
        <fullName evidence="10">Fluoride-specific ion channel FluC</fullName>
    </recommendedName>
</protein>
<keyword evidence="10" id="KW-0915">Sodium</keyword>
<comment type="activity regulation">
    <text evidence="10">Na(+) is not transported, but it plays an essential structural role and its presence is essential for fluoride channel function.</text>
</comment>
<dbReference type="EMBL" id="NBXA01000022">
    <property type="protein sequence ID" value="RFA11863.1"/>
    <property type="molecule type" value="Genomic_DNA"/>
</dbReference>
<evidence type="ECO:0000256" key="3">
    <source>
        <dbReference type="ARBA" id="ARBA00022692"/>
    </source>
</evidence>
<keyword evidence="5 10" id="KW-0472">Membrane</keyword>
<dbReference type="PANTHER" id="PTHR28259">
    <property type="entry name" value="FLUORIDE EXPORT PROTEIN 1-RELATED"/>
    <property type="match status" value="1"/>
</dbReference>
<dbReference type="GO" id="GO:0062054">
    <property type="term" value="F:fluoride channel activity"/>
    <property type="evidence" value="ECO:0007669"/>
    <property type="project" value="UniProtKB-UniRule"/>
</dbReference>
<evidence type="ECO:0000256" key="5">
    <source>
        <dbReference type="ARBA" id="ARBA00023136"/>
    </source>
</evidence>
<evidence type="ECO:0000256" key="10">
    <source>
        <dbReference type="HAMAP-Rule" id="MF_00454"/>
    </source>
</evidence>
<feature type="binding site" evidence="10">
    <location>
        <position position="120"/>
    </location>
    <ligand>
        <name>Na(+)</name>
        <dbReference type="ChEBI" id="CHEBI:29101"/>
        <note>structural</note>
    </ligand>
</feature>
<keyword evidence="10" id="KW-0406">Ion transport</keyword>
<dbReference type="AlphaFoldDB" id="A0A3E0VR43"/>
<dbReference type="RefSeq" id="WP_116283304.1">
    <property type="nucleotide sequence ID" value="NZ_NBXA01000022.1"/>
</dbReference>
<evidence type="ECO:0000313" key="12">
    <source>
        <dbReference type="Proteomes" id="UP000256709"/>
    </source>
</evidence>
<keyword evidence="2 10" id="KW-1003">Cell membrane</keyword>
<feature type="transmembrane region" description="Helical" evidence="10">
    <location>
        <begin position="141"/>
        <end position="164"/>
    </location>
</feature>
<evidence type="ECO:0000256" key="8">
    <source>
        <dbReference type="ARBA" id="ARBA00035585"/>
    </source>
</evidence>
<keyword evidence="4 10" id="KW-1133">Transmembrane helix</keyword>
<evidence type="ECO:0000313" key="11">
    <source>
        <dbReference type="EMBL" id="RFA11863.1"/>
    </source>
</evidence>
<keyword evidence="10" id="KW-0813">Transport</keyword>
<feature type="binding site" evidence="10">
    <location>
        <position position="117"/>
    </location>
    <ligand>
        <name>Na(+)</name>
        <dbReference type="ChEBI" id="CHEBI:29101"/>
        <note>structural</note>
    </ligand>
</feature>
<keyword evidence="6 10" id="KW-0407">Ion channel</keyword>
<evidence type="ECO:0000256" key="7">
    <source>
        <dbReference type="ARBA" id="ARBA00035120"/>
    </source>
</evidence>
<dbReference type="Proteomes" id="UP000256709">
    <property type="component" value="Unassembled WGS sequence"/>
</dbReference>
<evidence type="ECO:0000256" key="4">
    <source>
        <dbReference type="ARBA" id="ARBA00022989"/>
    </source>
</evidence>
<dbReference type="GO" id="GO:0140114">
    <property type="term" value="P:cellular detoxification of fluoride"/>
    <property type="evidence" value="ECO:0007669"/>
    <property type="project" value="UniProtKB-UniRule"/>
</dbReference>
<dbReference type="HAMAP" id="MF_00454">
    <property type="entry name" value="FluC"/>
    <property type="match status" value="1"/>
</dbReference>
<gene>
    <name evidence="10" type="primary">fluC</name>
    <name evidence="10" type="synonym">crcB</name>
    <name evidence="11" type="ORF">B7R21_10940</name>
</gene>
<keyword evidence="10" id="KW-0479">Metal-binding</keyword>
<comment type="similarity">
    <text evidence="7 10">Belongs to the fluoride channel Fluc/FEX (TC 1.A.43) family.</text>
</comment>
<feature type="transmembrane region" description="Helical" evidence="10">
    <location>
        <begin position="106"/>
        <end position="125"/>
    </location>
</feature>
<name>A0A3E0VR43_9MICO</name>
<evidence type="ECO:0000256" key="2">
    <source>
        <dbReference type="ARBA" id="ARBA00022475"/>
    </source>
</evidence>
<feature type="transmembrane region" description="Helical" evidence="10">
    <location>
        <begin position="43"/>
        <end position="62"/>
    </location>
</feature>
<dbReference type="GO" id="GO:0005886">
    <property type="term" value="C:plasma membrane"/>
    <property type="evidence" value="ECO:0007669"/>
    <property type="project" value="UniProtKB-SubCell"/>
</dbReference>
<comment type="subcellular location">
    <subcellularLocation>
        <location evidence="1 10">Cell membrane</location>
        <topology evidence="1 10">Multi-pass membrane protein</topology>
    </subcellularLocation>
</comment>
<dbReference type="GO" id="GO:0046872">
    <property type="term" value="F:metal ion binding"/>
    <property type="evidence" value="ECO:0007669"/>
    <property type="project" value="UniProtKB-KW"/>
</dbReference>
<accession>A0A3E0VR43</accession>
<evidence type="ECO:0000256" key="6">
    <source>
        <dbReference type="ARBA" id="ARBA00023303"/>
    </source>
</evidence>
<keyword evidence="3 10" id="KW-0812">Transmembrane</keyword>
<dbReference type="OrthoDB" id="4408652at2"/>
<dbReference type="Pfam" id="PF02537">
    <property type="entry name" value="CRCB"/>
    <property type="match status" value="1"/>
</dbReference>
<evidence type="ECO:0000256" key="1">
    <source>
        <dbReference type="ARBA" id="ARBA00004651"/>
    </source>
</evidence>
<dbReference type="InterPro" id="IPR003691">
    <property type="entry name" value="FluC"/>
</dbReference>
<sequence>MSDSDPAPGDYELPYDSDVEVDDIETGSLEAVASSRPVHLRPIFLLIVGVGGAAGTLARYTLQQMVEPVGGVPVITLVINAVGAFLLGLLLENLVRRGEDRGRRRVLRLLLGTGALGGFTTYSALSVDTLTLLHEGRVGLALLYAMGTLVAGVAASILGIAVGIRANRRADRRATGSDSTGGKR</sequence>
<comment type="caution">
    <text evidence="11">The sequence shown here is derived from an EMBL/GenBank/DDBJ whole genome shotgun (WGS) entry which is preliminary data.</text>
</comment>
<comment type="catalytic activity">
    <reaction evidence="8">
        <text>fluoride(in) = fluoride(out)</text>
        <dbReference type="Rhea" id="RHEA:76159"/>
        <dbReference type="ChEBI" id="CHEBI:17051"/>
    </reaction>
    <physiologicalReaction direction="left-to-right" evidence="8">
        <dbReference type="Rhea" id="RHEA:76160"/>
    </physiologicalReaction>
</comment>